<evidence type="ECO:0000313" key="3">
    <source>
        <dbReference type="EMBL" id="KAG8081268.1"/>
    </source>
</evidence>
<keyword evidence="1" id="KW-0812">Transmembrane</keyword>
<dbReference type="Pfam" id="PF13968">
    <property type="entry name" value="DUF4220"/>
    <property type="match status" value="1"/>
</dbReference>
<reference evidence="3" key="1">
    <citation type="journal article" date="2021" name="bioRxiv">
        <title>Whole Genome Assembly and Annotation of Northern Wild Rice, Zizania palustris L., Supports a Whole Genome Duplication in the Zizania Genus.</title>
        <authorList>
            <person name="Haas M."/>
            <person name="Kono T."/>
            <person name="Macchietto M."/>
            <person name="Millas R."/>
            <person name="McGilp L."/>
            <person name="Shao M."/>
            <person name="Duquette J."/>
            <person name="Hirsch C.N."/>
            <person name="Kimball J."/>
        </authorList>
    </citation>
    <scope>NUCLEOTIDE SEQUENCE</scope>
    <source>
        <tissue evidence="3">Fresh leaf tissue</tissue>
    </source>
</reference>
<comment type="caution">
    <text evidence="3">The sequence shown here is derived from an EMBL/GenBank/DDBJ whole genome shotgun (WGS) entry which is preliminary data.</text>
</comment>
<dbReference type="OrthoDB" id="769871at2759"/>
<dbReference type="AlphaFoldDB" id="A0A8J5SVK9"/>
<evidence type="ECO:0000313" key="4">
    <source>
        <dbReference type="Proteomes" id="UP000729402"/>
    </source>
</evidence>
<dbReference type="InterPro" id="IPR025315">
    <property type="entry name" value="DUF4220"/>
</dbReference>
<feature type="transmembrane region" description="Helical" evidence="1">
    <location>
        <begin position="37"/>
        <end position="60"/>
    </location>
</feature>
<feature type="domain" description="DUF4220" evidence="2">
    <location>
        <begin position="29"/>
        <end position="243"/>
    </location>
</feature>
<proteinExistence type="predicted"/>
<keyword evidence="1" id="KW-0472">Membrane</keyword>
<protein>
    <recommendedName>
        <fullName evidence="2">DUF4220 domain-containing protein</fullName>
    </recommendedName>
</protein>
<name>A0A8J5SVK9_ZIZPA</name>
<dbReference type="Proteomes" id="UP000729402">
    <property type="component" value="Unassembled WGS sequence"/>
</dbReference>
<keyword evidence="4" id="KW-1185">Reference proteome</keyword>
<sequence>MRGQLMAAQSRRAAQGRLQEATEITNSLRLRRWEPPIFAFWTPFLLLHLGSPETITAYSLQDNELWMRHLIGLLFELFSTLVVFFFSVKRYPMVVATVLIFVVGTTKYAERTYSLYCGSVKGFRNKILDEANPGPNYAKLMTEFDSKRKADLLVEIAIANGEAKKAQDALEQDEDVRLVKSNKKTLEEQAYDFFLMFRRLFVNLILSYKERRISQAYFLEDLDHHGVKVKATTAFQVIEVELKC</sequence>
<reference evidence="3" key="2">
    <citation type="submission" date="2021-02" db="EMBL/GenBank/DDBJ databases">
        <authorList>
            <person name="Kimball J.A."/>
            <person name="Haas M.W."/>
            <person name="Macchietto M."/>
            <person name="Kono T."/>
            <person name="Duquette J."/>
            <person name="Shao M."/>
        </authorList>
    </citation>
    <scope>NUCLEOTIDE SEQUENCE</scope>
    <source>
        <tissue evidence="3">Fresh leaf tissue</tissue>
    </source>
</reference>
<evidence type="ECO:0000259" key="2">
    <source>
        <dbReference type="Pfam" id="PF13968"/>
    </source>
</evidence>
<dbReference type="EMBL" id="JAAALK010000282">
    <property type="protein sequence ID" value="KAG8081268.1"/>
    <property type="molecule type" value="Genomic_DNA"/>
</dbReference>
<keyword evidence="1" id="KW-1133">Transmembrane helix</keyword>
<gene>
    <name evidence="3" type="ORF">GUJ93_ZPchr0007g4532</name>
</gene>
<feature type="transmembrane region" description="Helical" evidence="1">
    <location>
        <begin position="66"/>
        <end position="86"/>
    </location>
</feature>
<organism evidence="3 4">
    <name type="scientific">Zizania palustris</name>
    <name type="common">Northern wild rice</name>
    <dbReference type="NCBI Taxonomy" id="103762"/>
    <lineage>
        <taxon>Eukaryota</taxon>
        <taxon>Viridiplantae</taxon>
        <taxon>Streptophyta</taxon>
        <taxon>Embryophyta</taxon>
        <taxon>Tracheophyta</taxon>
        <taxon>Spermatophyta</taxon>
        <taxon>Magnoliopsida</taxon>
        <taxon>Liliopsida</taxon>
        <taxon>Poales</taxon>
        <taxon>Poaceae</taxon>
        <taxon>BOP clade</taxon>
        <taxon>Oryzoideae</taxon>
        <taxon>Oryzeae</taxon>
        <taxon>Zizaniinae</taxon>
        <taxon>Zizania</taxon>
    </lineage>
</organism>
<dbReference type="PANTHER" id="PTHR31325">
    <property type="entry name" value="OS01G0798800 PROTEIN-RELATED"/>
    <property type="match status" value="1"/>
</dbReference>
<evidence type="ECO:0000256" key="1">
    <source>
        <dbReference type="SAM" id="Phobius"/>
    </source>
</evidence>
<accession>A0A8J5SVK9</accession>